<reference evidence="1" key="1">
    <citation type="submission" date="2014-09" db="EMBL/GenBank/DDBJ databases">
        <authorList>
            <person name="Magalhaes I.L.F."/>
            <person name="Oliveira U."/>
            <person name="Santos F.R."/>
            <person name="Vidigal T.H.D.A."/>
            <person name="Brescovit A.D."/>
            <person name="Santos A.J."/>
        </authorList>
    </citation>
    <scope>NUCLEOTIDE SEQUENCE</scope>
    <source>
        <tissue evidence="1">Shoot tissue taken approximately 20 cm above the soil surface</tissue>
    </source>
</reference>
<reference evidence="1" key="2">
    <citation type="journal article" date="2015" name="Data Brief">
        <title>Shoot transcriptome of the giant reed, Arundo donax.</title>
        <authorList>
            <person name="Barrero R.A."/>
            <person name="Guerrero F.D."/>
            <person name="Moolhuijzen P."/>
            <person name="Goolsby J.A."/>
            <person name="Tidwell J."/>
            <person name="Bellgard S.E."/>
            <person name="Bellgard M.I."/>
        </authorList>
    </citation>
    <scope>NUCLEOTIDE SEQUENCE</scope>
    <source>
        <tissue evidence="1">Shoot tissue taken approximately 20 cm above the soil surface</tissue>
    </source>
</reference>
<dbReference type="EMBL" id="GBRH01163189">
    <property type="protein sequence ID" value="JAE34707.1"/>
    <property type="molecule type" value="Transcribed_RNA"/>
</dbReference>
<organism evidence="1">
    <name type="scientific">Arundo donax</name>
    <name type="common">Giant reed</name>
    <name type="synonym">Donax arundinaceus</name>
    <dbReference type="NCBI Taxonomy" id="35708"/>
    <lineage>
        <taxon>Eukaryota</taxon>
        <taxon>Viridiplantae</taxon>
        <taxon>Streptophyta</taxon>
        <taxon>Embryophyta</taxon>
        <taxon>Tracheophyta</taxon>
        <taxon>Spermatophyta</taxon>
        <taxon>Magnoliopsida</taxon>
        <taxon>Liliopsida</taxon>
        <taxon>Poales</taxon>
        <taxon>Poaceae</taxon>
        <taxon>PACMAD clade</taxon>
        <taxon>Arundinoideae</taxon>
        <taxon>Arundineae</taxon>
        <taxon>Arundo</taxon>
    </lineage>
</organism>
<sequence length="23" mass="2905">MTSWQKRKKISIISYTREFNQFI</sequence>
<accession>A0A0A9HD89</accession>
<proteinExistence type="predicted"/>
<dbReference type="AlphaFoldDB" id="A0A0A9HD89"/>
<name>A0A0A9HD89_ARUDO</name>
<protein>
    <submittedName>
        <fullName evidence="1">Uncharacterized protein</fullName>
    </submittedName>
</protein>
<evidence type="ECO:0000313" key="1">
    <source>
        <dbReference type="EMBL" id="JAE34707.1"/>
    </source>
</evidence>